<dbReference type="EMBL" id="FUWJ01000009">
    <property type="protein sequence ID" value="SKA30802.1"/>
    <property type="molecule type" value="Genomic_DNA"/>
</dbReference>
<accession>A0A1T4SRM4</accession>
<dbReference type="AlphaFoldDB" id="A0A1T4SRM4"/>
<dbReference type="Proteomes" id="UP000190092">
    <property type="component" value="Unassembled WGS sequence"/>
</dbReference>
<dbReference type="RefSeq" id="WP_085936776.1">
    <property type="nucleotide sequence ID" value="NZ_FUWJ01000009.1"/>
</dbReference>
<keyword evidence="2" id="KW-1185">Reference proteome</keyword>
<organism evidence="1 2">
    <name type="scientific">Enhydrobacter aerosaccus</name>
    <dbReference type="NCBI Taxonomy" id="225324"/>
    <lineage>
        <taxon>Bacteria</taxon>
        <taxon>Pseudomonadati</taxon>
        <taxon>Pseudomonadota</taxon>
        <taxon>Alphaproteobacteria</taxon>
        <taxon>Hyphomicrobiales</taxon>
        <taxon>Enhydrobacter</taxon>
    </lineage>
</organism>
<name>A0A1T4SRM4_9HYPH</name>
<proteinExistence type="predicted"/>
<protein>
    <submittedName>
        <fullName evidence="1">Uncharacterized protein</fullName>
    </submittedName>
</protein>
<evidence type="ECO:0000313" key="1">
    <source>
        <dbReference type="EMBL" id="SKA30802.1"/>
    </source>
</evidence>
<reference evidence="2" key="1">
    <citation type="submission" date="2017-02" db="EMBL/GenBank/DDBJ databases">
        <authorList>
            <person name="Varghese N."/>
            <person name="Submissions S."/>
        </authorList>
    </citation>
    <scope>NUCLEOTIDE SEQUENCE [LARGE SCALE GENOMIC DNA]</scope>
    <source>
        <strain evidence="2">ATCC 27094</strain>
    </source>
</reference>
<gene>
    <name evidence="1" type="ORF">SAMN02745126_05027</name>
</gene>
<sequence>MSLLWQALVAPAEAVEITVDTRTVPGLVPKATIVEKTLRITGPFEAGDADNLRRTLTGLKASTVVTPGRPLTTASLSSSGGDLVEGFKVGYLFREFDVATVVRKGDSCLSACALAFLGGTISHVPPTVVLGRSVEIGGVVGFHNFYLNPKSREAQEAASAPEGIAKGFGEARGAASMLARYVTFMDVEPGFIARMLGRPSDQWEYIDTAGSFIDLKVCPIGLSPPRDPPQTLATNICNNAIGIGGASSSRQVRSMSAREAQRYLLEQVQKHLEAFKLKGPLAGQLAALLAARDDRLIEAVYSDLRVAGIPLPELLGRTYQVTGYAVGVYDLQCHVSLSLDDPDKFDLVLQGPSGLTKAMQLPPPGCPGLFAYDRDDMINPKVMR</sequence>
<dbReference type="OrthoDB" id="8611435at2"/>
<evidence type="ECO:0000313" key="2">
    <source>
        <dbReference type="Proteomes" id="UP000190092"/>
    </source>
</evidence>